<dbReference type="SUPFAM" id="SSF82057">
    <property type="entry name" value="Prokaryotic SH3-related domain"/>
    <property type="match status" value="1"/>
</dbReference>
<dbReference type="InterPro" id="IPR038200">
    <property type="entry name" value="GW_dom_sf"/>
</dbReference>
<accession>A0A0R2LR38</accession>
<dbReference type="Pfam" id="PF13457">
    <property type="entry name" value="GW"/>
    <property type="match status" value="2"/>
</dbReference>
<dbReference type="OrthoDB" id="2265260at2"/>
<organism evidence="3 4">
    <name type="scientific">Levilactobacillus paucivorans</name>
    <dbReference type="NCBI Taxonomy" id="616990"/>
    <lineage>
        <taxon>Bacteria</taxon>
        <taxon>Bacillati</taxon>
        <taxon>Bacillota</taxon>
        <taxon>Bacilli</taxon>
        <taxon>Lactobacillales</taxon>
        <taxon>Lactobacillaceae</taxon>
        <taxon>Levilactobacillus</taxon>
    </lineage>
</organism>
<feature type="domain" description="GW" evidence="2">
    <location>
        <begin position="44"/>
        <end position="95"/>
    </location>
</feature>
<dbReference type="AlphaFoldDB" id="A0A0R2LR38"/>
<keyword evidence="4" id="KW-1185">Reference proteome</keyword>
<name>A0A0R2LR38_9LACO</name>
<dbReference type="EMBL" id="JQCA01000060">
    <property type="protein sequence ID" value="KRO03735.1"/>
    <property type="molecule type" value="Genomic_DNA"/>
</dbReference>
<feature type="domain" description="GW" evidence="2">
    <location>
        <begin position="131"/>
        <end position="206"/>
    </location>
</feature>
<evidence type="ECO:0000313" key="4">
    <source>
        <dbReference type="Proteomes" id="UP000051906"/>
    </source>
</evidence>
<dbReference type="RefSeq" id="WP_057878525.1">
    <property type="nucleotide sequence ID" value="NZ_JQCA01000060.1"/>
</dbReference>
<protein>
    <recommendedName>
        <fullName evidence="2">GW domain-containing protein</fullName>
    </recommendedName>
</protein>
<sequence length="332" mass="37271">MRGIKLGLIVAMGFVIGGGGATTAQAAKRIKLAPYPVDRIMTFKAKNTKVYSYPRASHPHSKYLGKNKSTKRTWTITKVVRIKGKRYGKIRQSDQIPLQHGSVIRGVVWSNLNSGYVPLSKLRSHKKIQSYTTMKKTAYWLPNQDQDFWDMPAGTVGNTSAVEYARNFAYQTIYAFQTLTTVTHHRYLNFKTAKGQEIGWLPADAVYRGTYSDPLKRELARDLPDTTTKIKVVNRKRNLRVGVAKRDGMVQRVVIVDEGSETTTIDFKDGLAVKKIHRLGDGTKTQVKEFTTPQSKVTFRRLVWRDGEVDDYAITVTAAGKVSTAMSTVAYA</sequence>
<reference evidence="3 4" key="1">
    <citation type="journal article" date="2015" name="Genome Announc.">
        <title>Expanding the biotechnology potential of lactobacilli through comparative genomics of 213 strains and associated genera.</title>
        <authorList>
            <person name="Sun Z."/>
            <person name="Harris H.M."/>
            <person name="McCann A."/>
            <person name="Guo C."/>
            <person name="Argimon S."/>
            <person name="Zhang W."/>
            <person name="Yang X."/>
            <person name="Jeffery I.B."/>
            <person name="Cooney J.C."/>
            <person name="Kagawa T.F."/>
            <person name="Liu W."/>
            <person name="Song Y."/>
            <person name="Salvetti E."/>
            <person name="Wrobel A."/>
            <person name="Rasinkangas P."/>
            <person name="Parkhill J."/>
            <person name="Rea M.C."/>
            <person name="O'Sullivan O."/>
            <person name="Ritari J."/>
            <person name="Douillard F.P."/>
            <person name="Paul Ross R."/>
            <person name="Yang R."/>
            <person name="Briner A.E."/>
            <person name="Felis G.E."/>
            <person name="de Vos W.M."/>
            <person name="Barrangou R."/>
            <person name="Klaenhammer T.R."/>
            <person name="Caufield P.W."/>
            <person name="Cui Y."/>
            <person name="Zhang H."/>
            <person name="O'Toole P.W."/>
        </authorList>
    </citation>
    <scope>NUCLEOTIDE SEQUENCE [LARGE SCALE GENOMIC DNA]</scope>
    <source>
        <strain evidence="3 4">DSM 22467</strain>
    </source>
</reference>
<dbReference type="Proteomes" id="UP000051906">
    <property type="component" value="Unassembled WGS sequence"/>
</dbReference>
<keyword evidence="1" id="KW-0732">Signal</keyword>
<evidence type="ECO:0000259" key="2">
    <source>
        <dbReference type="Pfam" id="PF13457"/>
    </source>
</evidence>
<dbReference type="PATRIC" id="fig|616990.3.peg.2217"/>
<proteinExistence type="predicted"/>
<evidence type="ECO:0000313" key="3">
    <source>
        <dbReference type="EMBL" id="KRO03735.1"/>
    </source>
</evidence>
<gene>
    <name evidence="3" type="ORF">IV54_GL002096</name>
</gene>
<evidence type="ECO:0000256" key="1">
    <source>
        <dbReference type="ARBA" id="ARBA00022729"/>
    </source>
</evidence>
<comment type="caution">
    <text evidence="3">The sequence shown here is derived from an EMBL/GenBank/DDBJ whole genome shotgun (WGS) entry which is preliminary data.</text>
</comment>
<dbReference type="Gene3D" id="2.30.30.170">
    <property type="match status" value="1"/>
</dbReference>
<dbReference type="InterPro" id="IPR025987">
    <property type="entry name" value="GW_dom"/>
</dbReference>